<keyword evidence="8" id="KW-1185">Reference proteome</keyword>
<reference evidence="7 8" key="1">
    <citation type="submission" date="2023-08" db="EMBL/GenBank/DDBJ databases">
        <title>Black Yeasts Isolated from many extreme environments.</title>
        <authorList>
            <person name="Coleine C."/>
            <person name="Stajich J.E."/>
            <person name="Selbmann L."/>
        </authorList>
    </citation>
    <scope>NUCLEOTIDE SEQUENCE [LARGE SCALE GENOMIC DNA]</scope>
    <source>
        <strain evidence="7 8">CCFEE 5935</strain>
    </source>
</reference>
<keyword evidence="5" id="KW-0521">NADP</keyword>
<dbReference type="Gene3D" id="3.50.50.60">
    <property type="entry name" value="FAD/NAD(P)-binding domain"/>
    <property type="match status" value="2"/>
</dbReference>
<dbReference type="GeneID" id="89925634"/>
<protein>
    <submittedName>
        <fullName evidence="7">Uncharacterized protein</fullName>
    </submittedName>
</protein>
<evidence type="ECO:0000313" key="7">
    <source>
        <dbReference type="EMBL" id="KAK5171144.1"/>
    </source>
</evidence>
<evidence type="ECO:0000256" key="4">
    <source>
        <dbReference type="ARBA" id="ARBA00022827"/>
    </source>
</evidence>
<gene>
    <name evidence="7" type="ORF">LTR77_004288</name>
</gene>
<dbReference type="Proteomes" id="UP001337655">
    <property type="component" value="Unassembled WGS sequence"/>
</dbReference>
<comment type="cofactor">
    <cofactor evidence="1">
        <name>FAD</name>
        <dbReference type="ChEBI" id="CHEBI:57692"/>
    </cofactor>
</comment>
<proteinExistence type="inferred from homology"/>
<dbReference type="GO" id="GO:0050660">
    <property type="term" value="F:flavin adenine dinucleotide binding"/>
    <property type="evidence" value="ECO:0007669"/>
    <property type="project" value="InterPro"/>
</dbReference>
<evidence type="ECO:0000256" key="3">
    <source>
        <dbReference type="ARBA" id="ARBA00022630"/>
    </source>
</evidence>
<evidence type="ECO:0000313" key="8">
    <source>
        <dbReference type="Proteomes" id="UP001337655"/>
    </source>
</evidence>
<keyword evidence="6" id="KW-0560">Oxidoreductase</keyword>
<name>A0AAV9PET9_9PEZI</name>
<organism evidence="7 8">
    <name type="scientific">Saxophila tyrrhenica</name>
    <dbReference type="NCBI Taxonomy" id="1690608"/>
    <lineage>
        <taxon>Eukaryota</taxon>
        <taxon>Fungi</taxon>
        <taxon>Dikarya</taxon>
        <taxon>Ascomycota</taxon>
        <taxon>Pezizomycotina</taxon>
        <taxon>Dothideomycetes</taxon>
        <taxon>Dothideomycetidae</taxon>
        <taxon>Mycosphaerellales</taxon>
        <taxon>Extremaceae</taxon>
        <taxon>Saxophila</taxon>
    </lineage>
</organism>
<evidence type="ECO:0000256" key="2">
    <source>
        <dbReference type="ARBA" id="ARBA00010139"/>
    </source>
</evidence>
<keyword evidence="4" id="KW-0274">FAD</keyword>
<dbReference type="InterPro" id="IPR050775">
    <property type="entry name" value="FAD-binding_Monooxygenases"/>
</dbReference>
<evidence type="ECO:0000256" key="5">
    <source>
        <dbReference type="ARBA" id="ARBA00022857"/>
    </source>
</evidence>
<keyword evidence="3" id="KW-0285">Flavoprotein</keyword>
<dbReference type="GO" id="GO:0050661">
    <property type="term" value="F:NADP binding"/>
    <property type="evidence" value="ECO:0007669"/>
    <property type="project" value="InterPro"/>
</dbReference>
<dbReference type="RefSeq" id="XP_064660172.1">
    <property type="nucleotide sequence ID" value="XM_064801542.1"/>
</dbReference>
<comment type="caution">
    <text evidence="7">The sequence shown here is derived from an EMBL/GenBank/DDBJ whole genome shotgun (WGS) entry which is preliminary data.</text>
</comment>
<dbReference type="PANTHER" id="PTHR43098:SF2">
    <property type="entry name" value="FAD-BINDING MONOOXYGENASE AUSB-RELATED"/>
    <property type="match status" value="1"/>
</dbReference>
<evidence type="ECO:0000256" key="1">
    <source>
        <dbReference type="ARBA" id="ARBA00001974"/>
    </source>
</evidence>
<dbReference type="PANTHER" id="PTHR43098">
    <property type="entry name" value="L-ORNITHINE N(5)-MONOOXYGENASE-RELATED"/>
    <property type="match status" value="1"/>
</dbReference>
<evidence type="ECO:0000256" key="6">
    <source>
        <dbReference type="ARBA" id="ARBA00023002"/>
    </source>
</evidence>
<dbReference type="InterPro" id="IPR036188">
    <property type="entry name" value="FAD/NAD-bd_sf"/>
</dbReference>
<sequence>MCDVESYIYLPLIEEMGYMPQRRYASGHEIRKYCEKVCAKYGLHDRAVFQSRTNSMVWDEDANGWMVEIIKKPKGGQESTHRVRADFVMIAPGVLSNAKLPDVEGIESFEGHMFHTARWDYDYTGGSPEQPDLTGLRGKKVALIGTGATAVQAVPELAKYAEELTVFQQERRIPAWVVQRQELNFATFLTDSDDKPAENLVDDGWTHFPSYSAVVGTPKEVTMENVGERIGTLHAQDYPRQERIRQRTKEIVKDQNTAEALQAWYPGWCKRPCFHDHYLQTFNLPNVKLLNTEGRSIDRVSESGIKFAGKTYDCDVIIWGTGFRSPVVGSSAGKANISVIGRGGTSMEDLATSGDLQTLHGATMRHFPNLFSPGPSQASATANFTFVLDILTSHQAYIIVQALARAGEGKKPVIEPTQEAMDEWSMRILSGAATFAGMAGCTPSYFNKEGETDQITEPAQQMKMARNAIWPKGFPDYCNIIEAWRAEGSMKGLEVSVVG</sequence>
<dbReference type="GO" id="GO:0004499">
    <property type="term" value="F:N,N-dimethylaniline monooxygenase activity"/>
    <property type="evidence" value="ECO:0007669"/>
    <property type="project" value="InterPro"/>
</dbReference>
<dbReference type="InterPro" id="IPR020946">
    <property type="entry name" value="Flavin_mOase-like"/>
</dbReference>
<comment type="similarity">
    <text evidence="2">Belongs to the FAD-binding monooxygenase family.</text>
</comment>
<dbReference type="SUPFAM" id="SSF51905">
    <property type="entry name" value="FAD/NAD(P)-binding domain"/>
    <property type="match status" value="3"/>
</dbReference>
<dbReference type="EMBL" id="JAVRRT010000006">
    <property type="protein sequence ID" value="KAK5171144.1"/>
    <property type="molecule type" value="Genomic_DNA"/>
</dbReference>
<dbReference type="Pfam" id="PF00743">
    <property type="entry name" value="FMO-like"/>
    <property type="match status" value="1"/>
</dbReference>
<accession>A0AAV9PET9</accession>
<dbReference type="AlphaFoldDB" id="A0AAV9PET9"/>